<dbReference type="Pfam" id="PF01648">
    <property type="entry name" value="ACPS"/>
    <property type="match status" value="1"/>
</dbReference>
<dbReference type="InterPro" id="IPR008278">
    <property type="entry name" value="4-PPantetheinyl_Trfase_dom"/>
</dbReference>
<accession>A0A6G4WIU8</accession>
<keyword evidence="11" id="KW-1185">Reference proteome</keyword>
<evidence type="ECO:0000256" key="7">
    <source>
        <dbReference type="ARBA" id="ARBA00023160"/>
    </source>
</evidence>
<keyword evidence="2 8" id="KW-0808">Transferase</keyword>
<evidence type="ECO:0000313" key="10">
    <source>
        <dbReference type="EMBL" id="NGO54534.1"/>
    </source>
</evidence>
<dbReference type="SUPFAM" id="SSF56214">
    <property type="entry name" value="4'-phosphopantetheinyl transferase"/>
    <property type="match status" value="1"/>
</dbReference>
<comment type="catalytic activity">
    <reaction evidence="8">
        <text>apo-[ACP] + CoA = holo-[ACP] + adenosine 3',5'-bisphosphate + H(+)</text>
        <dbReference type="Rhea" id="RHEA:12068"/>
        <dbReference type="Rhea" id="RHEA-COMP:9685"/>
        <dbReference type="Rhea" id="RHEA-COMP:9690"/>
        <dbReference type="ChEBI" id="CHEBI:15378"/>
        <dbReference type="ChEBI" id="CHEBI:29999"/>
        <dbReference type="ChEBI" id="CHEBI:57287"/>
        <dbReference type="ChEBI" id="CHEBI:58343"/>
        <dbReference type="ChEBI" id="CHEBI:64479"/>
        <dbReference type="EC" id="2.7.8.7"/>
    </reaction>
</comment>
<keyword evidence="6 8" id="KW-0443">Lipid metabolism</keyword>
<comment type="similarity">
    <text evidence="8">Belongs to the P-Pant transferase superfamily. AcpS family.</text>
</comment>
<keyword evidence="1 8" id="KW-0444">Lipid biosynthesis</keyword>
<evidence type="ECO:0000256" key="6">
    <source>
        <dbReference type="ARBA" id="ARBA00023098"/>
    </source>
</evidence>
<dbReference type="EC" id="2.7.8.7" evidence="8"/>
<evidence type="ECO:0000256" key="8">
    <source>
        <dbReference type="HAMAP-Rule" id="MF_00101"/>
    </source>
</evidence>
<dbReference type="InterPro" id="IPR002582">
    <property type="entry name" value="ACPS"/>
</dbReference>
<keyword evidence="7 8" id="KW-0275">Fatty acid biosynthesis</keyword>
<dbReference type="Proteomes" id="UP001642900">
    <property type="component" value="Unassembled WGS sequence"/>
</dbReference>
<proteinExistence type="inferred from homology"/>
<comment type="caution">
    <text evidence="10">The sequence shown here is derived from an EMBL/GenBank/DDBJ whole genome shotgun (WGS) entry which is preliminary data.</text>
</comment>
<reference evidence="10 11" key="1">
    <citation type="submission" date="2020-02" db="EMBL/GenBank/DDBJ databases">
        <title>Genome sequence of strain CCNWXJ40-4.</title>
        <authorList>
            <person name="Gao J."/>
            <person name="Sun J."/>
        </authorList>
    </citation>
    <scope>NUCLEOTIDE SEQUENCE [LARGE SCALE GENOMIC DNA]</scope>
    <source>
        <strain evidence="10 11">CCNWXJ 40-4</strain>
    </source>
</reference>
<dbReference type="InterPro" id="IPR037143">
    <property type="entry name" value="4-PPantetheinyl_Trfase_dom_sf"/>
</dbReference>
<feature type="domain" description="4'-phosphopantetheinyl transferase" evidence="9">
    <location>
        <begin position="7"/>
        <end position="103"/>
    </location>
</feature>
<evidence type="ECO:0000259" key="9">
    <source>
        <dbReference type="Pfam" id="PF01648"/>
    </source>
</evidence>
<name>A0A6G4WIU8_9HYPH</name>
<keyword evidence="4 8" id="KW-0276">Fatty acid metabolism</keyword>
<dbReference type="InterPro" id="IPR004568">
    <property type="entry name" value="Ppantetheine-prot_Trfase_dom"/>
</dbReference>
<sequence>MSVLGHGVDLVDVGEVTALLKLSDDFLNRSFTDIERQRLAEIAANPERIAARFAAKEAVLKALGRGFGNGFSFRDVEVFNHESGSPFVVLHGAARELSDSLGVSSWLVSLSHDGGKAIASAIAT</sequence>
<comment type="function">
    <text evidence="8">Transfers the 4'-phosphopantetheine moiety from coenzyme A to a Ser of acyl-carrier-protein.</text>
</comment>
<evidence type="ECO:0000256" key="1">
    <source>
        <dbReference type="ARBA" id="ARBA00022516"/>
    </source>
</evidence>
<dbReference type="HAMAP" id="MF_00101">
    <property type="entry name" value="AcpS"/>
    <property type="match status" value="1"/>
</dbReference>
<feature type="binding site" evidence="8">
    <location>
        <position position="9"/>
    </location>
    <ligand>
        <name>Mg(2+)</name>
        <dbReference type="ChEBI" id="CHEBI:18420"/>
    </ligand>
</feature>
<dbReference type="GO" id="GO:0006633">
    <property type="term" value="P:fatty acid biosynthetic process"/>
    <property type="evidence" value="ECO:0007669"/>
    <property type="project" value="UniProtKB-UniRule"/>
</dbReference>
<gene>
    <name evidence="8 10" type="primary">acpS</name>
    <name evidence="10" type="ORF">G6N73_25975</name>
</gene>
<dbReference type="GO" id="GO:0000287">
    <property type="term" value="F:magnesium ion binding"/>
    <property type="evidence" value="ECO:0007669"/>
    <property type="project" value="UniProtKB-UniRule"/>
</dbReference>
<dbReference type="EMBL" id="JAAKZF010000055">
    <property type="protein sequence ID" value="NGO54534.1"/>
    <property type="molecule type" value="Genomic_DNA"/>
</dbReference>
<dbReference type="Gene3D" id="3.90.470.20">
    <property type="entry name" value="4'-phosphopantetheinyl transferase domain"/>
    <property type="match status" value="1"/>
</dbReference>
<dbReference type="NCBIfam" id="TIGR00556">
    <property type="entry name" value="pantethn_trn"/>
    <property type="match status" value="1"/>
</dbReference>
<protein>
    <recommendedName>
        <fullName evidence="8">Holo-[acyl-carrier-protein] synthase</fullName>
        <shortName evidence="8">Holo-ACP synthase</shortName>
        <ecNumber evidence="8">2.7.8.7</ecNumber>
    </recommendedName>
    <alternativeName>
        <fullName evidence="8">4'-phosphopantetheinyl transferase AcpS</fullName>
    </alternativeName>
</protein>
<evidence type="ECO:0000256" key="4">
    <source>
        <dbReference type="ARBA" id="ARBA00022832"/>
    </source>
</evidence>
<dbReference type="GO" id="GO:0005737">
    <property type="term" value="C:cytoplasm"/>
    <property type="evidence" value="ECO:0007669"/>
    <property type="project" value="UniProtKB-SubCell"/>
</dbReference>
<dbReference type="NCBIfam" id="TIGR00516">
    <property type="entry name" value="acpS"/>
    <property type="match status" value="1"/>
</dbReference>
<organism evidence="10 11">
    <name type="scientific">Allomesorhizobium camelthorni</name>
    <dbReference type="NCBI Taxonomy" id="475069"/>
    <lineage>
        <taxon>Bacteria</taxon>
        <taxon>Pseudomonadati</taxon>
        <taxon>Pseudomonadota</taxon>
        <taxon>Alphaproteobacteria</taxon>
        <taxon>Hyphomicrobiales</taxon>
        <taxon>Phyllobacteriaceae</taxon>
        <taxon>Allomesorhizobium</taxon>
    </lineage>
</organism>
<keyword evidence="5 8" id="KW-0460">Magnesium</keyword>
<evidence type="ECO:0000256" key="5">
    <source>
        <dbReference type="ARBA" id="ARBA00022842"/>
    </source>
</evidence>
<dbReference type="AlphaFoldDB" id="A0A6G4WIU8"/>
<evidence type="ECO:0000256" key="2">
    <source>
        <dbReference type="ARBA" id="ARBA00022679"/>
    </source>
</evidence>
<keyword evidence="3 8" id="KW-0479">Metal-binding</keyword>
<dbReference type="RefSeq" id="WP_165032869.1">
    <property type="nucleotide sequence ID" value="NZ_JAAKZF010000055.1"/>
</dbReference>
<evidence type="ECO:0000313" key="11">
    <source>
        <dbReference type="Proteomes" id="UP001642900"/>
    </source>
</evidence>
<feature type="binding site" evidence="8">
    <location>
        <position position="57"/>
    </location>
    <ligand>
        <name>Mg(2+)</name>
        <dbReference type="ChEBI" id="CHEBI:18420"/>
    </ligand>
</feature>
<evidence type="ECO:0000256" key="3">
    <source>
        <dbReference type="ARBA" id="ARBA00022723"/>
    </source>
</evidence>
<dbReference type="GO" id="GO:0008897">
    <property type="term" value="F:holo-[acyl-carrier-protein] synthase activity"/>
    <property type="evidence" value="ECO:0007669"/>
    <property type="project" value="UniProtKB-UniRule"/>
</dbReference>
<comment type="cofactor">
    <cofactor evidence="8">
        <name>Mg(2+)</name>
        <dbReference type="ChEBI" id="CHEBI:18420"/>
    </cofactor>
</comment>
<comment type="subcellular location">
    <subcellularLocation>
        <location evidence="8">Cytoplasm</location>
    </subcellularLocation>
</comment>
<keyword evidence="8" id="KW-0963">Cytoplasm</keyword>